<evidence type="ECO:0000259" key="1">
    <source>
        <dbReference type="SMART" id="SM00974"/>
    </source>
</evidence>
<reference evidence="2 3" key="1">
    <citation type="submission" date="2020-07" db="EMBL/GenBank/DDBJ databases">
        <title>Streptomyces isolated from Indian soil.</title>
        <authorList>
            <person name="Mandal S."/>
            <person name="Maiti P.K."/>
        </authorList>
    </citation>
    <scope>NUCLEOTIDE SEQUENCE [LARGE SCALE GENOMIC DNA]</scope>
    <source>
        <strain evidence="2 3">PSKA28</strain>
    </source>
</reference>
<accession>A0A7W0IDR9</accession>
<dbReference type="Proteomes" id="UP000545761">
    <property type="component" value="Unassembled WGS sequence"/>
</dbReference>
<dbReference type="RefSeq" id="WP_181662515.1">
    <property type="nucleotide sequence ID" value="NZ_JACEHE010000050.1"/>
</dbReference>
<sequence length="216" mass="23745">MADPKEIDVTKNAKGRNLVSRPYVPKSMKPRSSWVGIPGARHIPAADDPVFPHFTTIVADWTQAGVEMTDELMAVAVQLAATQVARAKERAAAEARQGERYAALADAAPPPGTYGDAPDGVVYYIRRGRYVKIGTTTQLRNRMRDLLPDEVLAVEPGSYKLEGELHQRFAGLRLHPSCEYFLLDNELQAHIDQVLERVGPPPSGLSQFKDFGPQVA</sequence>
<proteinExistence type="predicted"/>
<dbReference type="SMART" id="SM00974">
    <property type="entry name" value="T5orf172"/>
    <property type="match status" value="1"/>
</dbReference>
<dbReference type="InterPro" id="IPR018306">
    <property type="entry name" value="Phage_T5_Orf172_DNA-bd"/>
</dbReference>
<gene>
    <name evidence="2" type="ORF">H1D24_39085</name>
</gene>
<dbReference type="AlphaFoldDB" id="A0A7W0IDR9"/>
<protein>
    <submittedName>
        <fullName evidence="2">GIY-YIG nuclease family protein</fullName>
    </submittedName>
</protein>
<name>A0A7W0IDR9_9ACTN</name>
<dbReference type="EMBL" id="JACEHE010000050">
    <property type="protein sequence ID" value="MBA2951602.1"/>
    <property type="molecule type" value="Genomic_DNA"/>
</dbReference>
<evidence type="ECO:0000313" key="3">
    <source>
        <dbReference type="Proteomes" id="UP000545761"/>
    </source>
</evidence>
<feature type="domain" description="Bacteriophage T5 Orf172 DNA-binding" evidence="1">
    <location>
        <begin position="125"/>
        <end position="194"/>
    </location>
</feature>
<evidence type="ECO:0000313" key="2">
    <source>
        <dbReference type="EMBL" id="MBA2951602.1"/>
    </source>
</evidence>
<dbReference type="Pfam" id="PF13455">
    <property type="entry name" value="MUG113"/>
    <property type="match status" value="1"/>
</dbReference>
<comment type="caution">
    <text evidence="2">The sequence shown here is derived from an EMBL/GenBank/DDBJ whole genome shotgun (WGS) entry which is preliminary data.</text>
</comment>
<organism evidence="2 3">
    <name type="scientific">Streptomyces himalayensis subsp. himalayensis</name>
    <dbReference type="NCBI Taxonomy" id="2756131"/>
    <lineage>
        <taxon>Bacteria</taxon>
        <taxon>Bacillati</taxon>
        <taxon>Actinomycetota</taxon>
        <taxon>Actinomycetes</taxon>
        <taxon>Kitasatosporales</taxon>
        <taxon>Streptomycetaceae</taxon>
        <taxon>Streptomyces</taxon>
        <taxon>Streptomyces himalayensis</taxon>
    </lineage>
</organism>